<accession>A0A9P4HZ71</accession>
<sequence>MESQGKPQTKEQLRRASRSIDSVISAGSPPPSQRASIQSAPPSHRTPWNEFQEMQRHRNDLFARLIALQRRQNTRTTNDSETNIYNLMMQAYDEAATDTEHELRKANKQGNCDTVLKAKLEAMQNLLWVLIEMCEDKESLLYLE</sequence>
<organism evidence="2 3">
    <name type="scientific">Saccharata proteae CBS 121410</name>
    <dbReference type="NCBI Taxonomy" id="1314787"/>
    <lineage>
        <taxon>Eukaryota</taxon>
        <taxon>Fungi</taxon>
        <taxon>Dikarya</taxon>
        <taxon>Ascomycota</taxon>
        <taxon>Pezizomycotina</taxon>
        <taxon>Dothideomycetes</taxon>
        <taxon>Dothideomycetes incertae sedis</taxon>
        <taxon>Botryosphaeriales</taxon>
        <taxon>Saccharataceae</taxon>
        <taxon>Saccharata</taxon>
    </lineage>
</organism>
<reference evidence="2" key="1">
    <citation type="journal article" date="2020" name="Stud. Mycol.">
        <title>101 Dothideomycetes genomes: a test case for predicting lifestyles and emergence of pathogens.</title>
        <authorList>
            <person name="Haridas S."/>
            <person name="Albert R."/>
            <person name="Binder M."/>
            <person name="Bloem J."/>
            <person name="Labutti K."/>
            <person name="Salamov A."/>
            <person name="Andreopoulos B."/>
            <person name="Baker S."/>
            <person name="Barry K."/>
            <person name="Bills G."/>
            <person name="Bluhm B."/>
            <person name="Cannon C."/>
            <person name="Castanera R."/>
            <person name="Culley D."/>
            <person name="Daum C."/>
            <person name="Ezra D."/>
            <person name="Gonzalez J."/>
            <person name="Henrissat B."/>
            <person name="Kuo A."/>
            <person name="Liang C."/>
            <person name="Lipzen A."/>
            <person name="Lutzoni F."/>
            <person name="Magnuson J."/>
            <person name="Mondo S."/>
            <person name="Nolan M."/>
            <person name="Ohm R."/>
            <person name="Pangilinan J."/>
            <person name="Park H.-J."/>
            <person name="Ramirez L."/>
            <person name="Alfaro M."/>
            <person name="Sun H."/>
            <person name="Tritt A."/>
            <person name="Yoshinaga Y."/>
            <person name="Zwiers L.-H."/>
            <person name="Turgeon B."/>
            <person name="Goodwin S."/>
            <person name="Spatafora J."/>
            <person name="Crous P."/>
            <person name="Grigoriev I."/>
        </authorList>
    </citation>
    <scope>NUCLEOTIDE SEQUENCE</scope>
    <source>
        <strain evidence="2">CBS 121410</strain>
    </source>
</reference>
<dbReference type="AlphaFoldDB" id="A0A9P4HZ71"/>
<dbReference type="EMBL" id="ML978712">
    <property type="protein sequence ID" value="KAF2090539.1"/>
    <property type="molecule type" value="Genomic_DNA"/>
</dbReference>
<name>A0A9P4HZ71_9PEZI</name>
<evidence type="ECO:0000313" key="2">
    <source>
        <dbReference type="EMBL" id="KAF2090539.1"/>
    </source>
</evidence>
<gene>
    <name evidence="2" type="ORF">K490DRAFT_53530</name>
</gene>
<comment type="caution">
    <text evidence="2">The sequence shown here is derived from an EMBL/GenBank/DDBJ whole genome shotgun (WGS) entry which is preliminary data.</text>
</comment>
<evidence type="ECO:0000313" key="3">
    <source>
        <dbReference type="Proteomes" id="UP000799776"/>
    </source>
</evidence>
<dbReference type="Proteomes" id="UP000799776">
    <property type="component" value="Unassembled WGS sequence"/>
</dbReference>
<feature type="region of interest" description="Disordered" evidence="1">
    <location>
        <begin position="1"/>
        <end position="47"/>
    </location>
</feature>
<protein>
    <submittedName>
        <fullName evidence="2">Uncharacterized protein</fullName>
    </submittedName>
</protein>
<evidence type="ECO:0000256" key="1">
    <source>
        <dbReference type="SAM" id="MobiDB-lite"/>
    </source>
</evidence>
<keyword evidence="3" id="KW-1185">Reference proteome</keyword>
<proteinExistence type="predicted"/>